<proteinExistence type="predicted"/>
<dbReference type="EMBL" id="SPNC01000065">
    <property type="protein sequence ID" value="TFH95113.1"/>
    <property type="molecule type" value="Genomic_DNA"/>
</dbReference>
<dbReference type="PANTHER" id="PTHR42852:SF6">
    <property type="entry name" value="THIOL:DISULFIDE INTERCHANGE PROTEIN DSBE"/>
    <property type="match status" value="1"/>
</dbReference>
<dbReference type="OrthoDB" id="9794348at2"/>
<dbReference type="STRING" id="1122973.GCA_000379925_00298"/>
<dbReference type="PROSITE" id="PS00194">
    <property type="entry name" value="THIOREDOXIN_1"/>
    <property type="match status" value="1"/>
</dbReference>
<dbReference type="RefSeq" id="WP_134849299.1">
    <property type="nucleotide sequence ID" value="NZ_CP197400.1"/>
</dbReference>
<evidence type="ECO:0000256" key="4">
    <source>
        <dbReference type="ARBA" id="ARBA00023284"/>
    </source>
</evidence>
<keyword evidence="4" id="KW-0676">Redox-active center</keyword>
<dbReference type="GO" id="GO:0017004">
    <property type="term" value="P:cytochrome complex assembly"/>
    <property type="evidence" value="ECO:0007669"/>
    <property type="project" value="UniProtKB-KW"/>
</dbReference>
<evidence type="ECO:0000256" key="1">
    <source>
        <dbReference type="ARBA" id="ARBA00004196"/>
    </source>
</evidence>
<dbReference type="SUPFAM" id="SSF52833">
    <property type="entry name" value="Thioredoxin-like"/>
    <property type="match status" value="1"/>
</dbReference>
<name>A0A4Y8WP43_9PORP</name>
<dbReference type="PROSITE" id="PS51257">
    <property type="entry name" value="PROKAR_LIPOPROTEIN"/>
    <property type="match status" value="1"/>
</dbReference>
<dbReference type="InterPro" id="IPR036249">
    <property type="entry name" value="Thioredoxin-like_sf"/>
</dbReference>
<sequence length="381" mass="42270">MKKFITATASMALLLGACTTTEKAPEFKVTATGLPAEANGTYAYIYDVTNEVVDSALIENGSFTFVSPANDSIINVVKLMDTPLLFAREAGEYTFTITTDSISDETSIIRSGAENSAFMKLQNLYDELNDVETRYTNDIESIAENILTPDSTLTKEQEAQIDSIYTIMDTEATKINKKYFSEATNASVQIAALRNMRRSIEPEEFIALYDQAPESLKAEKSLATFYKTSVAAANTAVRKQFVDYQMTNPAGETKMLSEFRTEGKYFLLDFFASWCGPCQKSMPVLAQIEKQYAKILSSASIAIWERDEDGTAYANAVKKLKITWPTFQDGNRIDGKNQSMGAETYGVIGVPTFILFSPEGEIIVRTHDVTEIKAKLDELNK</sequence>
<dbReference type="AlphaFoldDB" id="A0A4Y8WP43"/>
<comment type="subcellular location">
    <subcellularLocation>
        <location evidence="1">Cell envelope</location>
    </subcellularLocation>
</comment>
<dbReference type="Proteomes" id="UP000297225">
    <property type="component" value="Unassembled WGS sequence"/>
</dbReference>
<keyword evidence="3" id="KW-1015">Disulfide bond</keyword>
<dbReference type="PROSITE" id="PS51352">
    <property type="entry name" value="THIOREDOXIN_2"/>
    <property type="match status" value="1"/>
</dbReference>
<dbReference type="InterPro" id="IPR012336">
    <property type="entry name" value="Thioredoxin-like_fold"/>
</dbReference>
<comment type="caution">
    <text evidence="5">The sequence shown here is derived from an EMBL/GenBank/DDBJ whole genome shotgun (WGS) entry which is preliminary data.</text>
</comment>
<gene>
    <name evidence="5" type="ORF">E4P47_05225</name>
</gene>
<dbReference type="Gene3D" id="3.40.30.10">
    <property type="entry name" value="Glutaredoxin"/>
    <property type="match status" value="1"/>
</dbReference>
<dbReference type="InterPro" id="IPR017937">
    <property type="entry name" value="Thioredoxin_CS"/>
</dbReference>
<dbReference type="PANTHER" id="PTHR42852">
    <property type="entry name" value="THIOL:DISULFIDE INTERCHANGE PROTEIN DSBE"/>
    <property type="match status" value="1"/>
</dbReference>
<dbReference type="Pfam" id="PF13905">
    <property type="entry name" value="Thioredoxin_8"/>
    <property type="match status" value="1"/>
</dbReference>
<dbReference type="GO" id="GO:0030313">
    <property type="term" value="C:cell envelope"/>
    <property type="evidence" value="ECO:0007669"/>
    <property type="project" value="UniProtKB-SubCell"/>
</dbReference>
<dbReference type="CDD" id="cd02966">
    <property type="entry name" value="TlpA_like_family"/>
    <property type="match status" value="1"/>
</dbReference>
<organism evidence="5 6">
    <name type="scientific">Porphyromonas levii</name>
    <dbReference type="NCBI Taxonomy" id="28114"/>
    <lineage>
        <taxon>Bacteria</taxon>
        <taxon>Pseudomonadati</taxon>
        <taxon>Bacteroidota</taxon>
        <taxon>Bacteroidia</taxon>
        <taxon>Bacteroidales</taxon>
        <taxon>Porphyromonadaceae</taxon>
        <taxon>Porphyromonas</taxon>
    </lineage>
</organism>
<evidence type="ECO:0000256" key="3">
    <source>
        <dbReference type="ARBA" id="ARBA00023157"/>
    </source>
</evidence>
<dbReference type="InterPro" id="IPR050553">
    <property type="entry name" value="Thioredoxin_ResA/DsbE_sf"/>
</dbReference>
<evidence type="ECO:0000313" key="6">
    <source>
        <dbReference type="Proteomes" id="UP000297225"/>
    </source>
</evidence>
<keyword evidence="2" id="KW-0201">Cytochrome c-type biogenesis</keyword>
<evidence type="ECO:0000313" key="5">
    <source>
        <dbReference type="EMBL" id="TFH95113.1"/>
    </source>
</evidence>
<dbReference type="GeneID" id="66797541"/>
<dbReference type="InterPro" id="IPR013766">
    <property type="entry name" value="Thioredoxin_domain"/>
</dbReference>
<protein>
    <submittedName>
        <fullName evidence="5">AhpC/TSA family protein</fullName>
    </submittedName>
</protein>
<accession>A0A4Y8WP43</accession>
<evidence type="ECO:0000256" key="2">
    <source>
        <dbReference type="ARBA" id="ARBA00022748"/>
    </source>
</evidence>
<reference evidence="5 6" key="1">
    <citation type="submission" date="2019-03" db="EMBL/GenBank/DDBJ databases">
        <title>Porphyromonas levii Isolated from the Uterus of Dairy Cows.</title>
        <authorList>
            <person name="Francis A.M."/>
        </authorList>
    </citation>
    <scope>NUCLEOTIDE SEQUENCE [LARGE SCALE GENOMIC DNA]</scope>
    <source>
        <strain evidence="5 6">AF5678</strain>
    </source>
</reference>
<keyword evidence="6" id="KW-1185">Reference proteome</keyword>